<evidence type="ECO:0000256" key="1">
    <source>
        <dbReference type="SAM" id="MobiDB-lite"/>
    </source>
</evidence>
<reference evidence="2" key="1">
    <citation type="submission" date="2019-12" db="EMBL/GenBank/DDBJ databases">
        <title>Genome sequencing and annotation of Brassica cretica.</title>
        <authorList>
            <person name="Studholme D.J."/>
            <person name="Sarris P."/>
        </authorList>
    </citation>
    <scope>NUCLEOTIDE SEQUENCE</scope>
    <source>
        <strain evidence="2">PFS-109/04</strain>
        <tissue evidence="2">Leaf</tissue>
    </source>
</reference>
<protein>
    <submittedName>
        <fullName evidence="2">Uncharacterized protein</fullName>
    </submittedName>
</protein>
<sequence length="126" mass="14083">MEIVEQNDDDMMECDVQEDDLLGEEVLAMENVQPHSLAISSSTQELKKGNRPANARKRASVPLGIENKKVEFLRWGSPRVSSMSPMPKHSNKSPSRCKYYGAYFELPESAGRGEDKAQFEFSKASG</sequence>
<dbReference type="AlphaFoldDB" id="A0A8S9P0X7"/>
<accession>A0A8S9P0X7</accession>
<dbReference type="EMBL" id="QGKX02001521">
    <property type="protein sequence ID" value="KAF3506723.1"/>
    <property type="molecule type" value="Genomic_DNA"/>
</dbReference>
<feature type="region of interest" description="Disordered" evidence="1">
    <location>
        <begin position="36"/>
        <end position="59"/>
    </location>
</feature>
<dbReference type="Proteomes" id="UP000712600">
    <property type="component" value="Unassembled WGS sequence"/>
</dbReference>
<name>A0A8S9P0X7_BRACR</name>
<proteinExistence type="predicted"/>
<evidence type="ECO:0000313" key="3">
    <source>
        <dbReference type="Proteomes" id="UP000712600"/>
    </source>
</evidence>
<gene>
    <name evidence="2" type="ORF">F2Q69_00005738</name>
</gene>
<evidence type="ECO:0000313" key="2">
    <source>
        <dbReference type="EMBL" id="KAF3506723.1"/>
    </source>
</evidence>
<organism evidence="2 3">
    <name type="scientific">Brassica cretica</name>
    <name type="common">Mustard</name>
    <dbReference type="NCBI Taxonomy" id="69181"/>
    <lineage>
        <taxon>Eukaryota</taxon>
        <taxon>Viridiplantae</taxon>
        <taxon>Streptophyta</taxon>
        <taxon>Embryophyta</taxon>
        <taxon>Tracheophyta</taxon>
        <taxon>Spermatophyta</taxon>
        <taxon>Magnoliopsida</taxon>
        <taxon>eudicotyledons</taxon>
        <taxon>Gunneridae</taxon>
        <taxon>Pentapetalae</taxon>
        <taxon>rosids</taxon>
        <taxon>malvids</taxon>
        <taxon>Brassicales</taxon>
        <taxon>Brassicaceae</taxon>
        <taxon>Brassiceae</taxon>
        <taxon>Brassica</taxon>
    </lineage>
</organism>
<comment type="caution">
    <text evidence="2">The sequence shown here is derived from an EMBL/GenBank/DDBJ whole genome shotgun (WGS) entry which is preliminary data.</text>
</comment>